<evidence type="ECO:0000313" key="6">
    <source>
        <dbReference type="Proteomes" id="UP000586093"/>
    </source>
</evidence>
<dbReference type="GO" id="GO:0032259">
    <property type="term" value="P:methylation"/>
    <property type="evidence" value="ECO:0007669"/>
    <property type="project" value="UniProtKB-KW"/>
</dbReference>
<comment type="caution">
    <text evidence="5">The sequence shown here is derived from an EMBL/GenBank/DDBJ whole genome shotgun (WGS) entry which is preliminary data.</text>
</comment>
<name>A0A839HFJ1_9BURK</name>
<dbReference type="AlphaFoldDB" id="A0A839HFJ1"/>
<accession>A0A839HFJ1</accession>
<sequence>MRPAARLTLAWPLPAVAAWTSAWALQILLGHAGLGPRTAALLACLLPLVFLPGTDSRMRQVCLLLGYPVMLLGGLLAGLLPAWVWLLPLGLLLLLYPRAAWRDAPLYPTPAAAFDELARQLPLPPDARILDAGCGLGDGLRALKRAYPLARLEGIEASRPLSWIARLRCRGARIERGDLWAADWRGIDLVYLFQRPESMPEALAKAQAELAPGAWLLSLAFPLPGQRADLRMPAGGHTLYAYRAPFRPASVRPQTRGLQRPPEGG</sequence>
<evidence type="ECO:0000256" key="3">
    <source>
        <dbReference type="ARBA" id="ARBA00022691"/>
    </source>
</evidence>
<organism evidence="5 6">
    <name type="scientific">Aquariibacter albus</name>
    <dbReference type="NCBI Taxonomy" id="2759899"/>
    <lineage>
        <taxon>Bacteria</taxon>
        <taxon>Pseudomonadati</taxon>
        <taxon>Pseudomonadota</taxon>
        <taxon>Betaproteobacteria</taxon>
        <taxon>Burkholderiales</taxon>
        <taxon>Sphaerotilaceae</taxon>
        <taxon>Aquariibacter</taxon>
    </lineage>
</organism>
<dbReference type="Gene3D" id="3.40.50.150">
    <property type="entry name" value="Vaccinia Virus protein VP39"/>
    <property type="match status" value="1"/>
</dbReference>
<gene>
    <name evidence="5" type="ORF">H4F90_01295</name>
</gene>
<dbReference type="InterPro" id="IPR029063">
    <property type="entry name" value="SAM-dependent_MTases_sf"/>
</dbReference>
<dbReference type="PANTHER" id="PTHR13610">
    <property type="entry name" value="METHYLTRANSFERASE DOMAIN-CONTAINING PROTEIN"/>
    <property type="match status" value="1"/>
</dbReference>
<keyword evidence="4" id="KW-1133">Transmembrane helix</keyword>
<evidence type="ECO:0000256" key="1">
    <source>
        <dbReference type="ARBA" id="ARBA00022603"/>
    </source>
</evidence>
<dbReference type="Proteomes" id="UP000586093">
    <property type="component" value="Unassembled WGS sequence"/>
</dbReference>
<keyword evidence="4" id="KW-0812">Transmembrane</keyword>
<keyword evidence="1 5" id="KW-0489">Methyltransferase</keyword>
<feature type="transmembrane region" description="Helical" evidence="4">
    <location>
        <begin position="34"/>
        <end position="51"/>
    </location>
</feature>
<dbReference type="EMBL" id="JACIVI010000001">
    <property type="protein sequence ID" value="MBB1160615.1"/>
    <property type="molecule type" value="Genomic_DNA"/>
</dbReference>
<dbReference type="Pfam" id="PF13489">
    <property type="entry name" value="Methyltransf_23"/>
    <property type="match status" value="1"/>
</dbReference>
<dbReference type="SUPFAM" id="SSF53335">
    <property type="entry name" value="S-adenosyl-L-methionine-dependent methyltransferases"/>
    <property type="match status" value="1"/>
</dbReference>
<dbReference type="CDD" id="cd02440">
    <property type="entry name" value="AdoMet_MTases"/>
    <property type="match status" value="1"/>
</dbReference>
<feature type="transmembrane region" description="Helical" evidence="4">
    <location>
        <begin position="63"/>
        <end position="96"/>
    </location>
</feature>
<dbReference type="InterPro" id="IPR026170">
    <property type="entry name" value="FAM173A/B"/>
</dbReference>
<dbReference type="GO" id="GO:0016279">
    <property type="term" value="F:protein-lysine N-methyltransferase activity"/>
    <property type="evidence" value="ECO:0007669"/>
    <property type="project" value="InterPro"/>
</dbReference>
<keyword evidence="3" id="KW-0949">S-adenosyl-L-methionine</keyword>
<evidence type="ECO:0000256" key="4">
    <source>
        <dbReference type="SAM" id="Phobius"/>
    </source>
</evidence>
<keyword evidence="4" id="KW-0472">Membrane</keyword>
<evidence type="ECO:0000313" key="5">
    <source>
        <dbReference type="EMBL" id="MBB1160615.1"/>
    </source>
</evidence>
<evidence type="ECO:0000256" key="2">
    <source>
        <dbReference type="ARBA" id="ARBA00022679"/>
    </source>
</evidence>
<reference evidence="5 6" key="1">
    <citation type="submission" date="2020-08" db="EMBL/GenBank/DDBJ databases">
        <title>Aquariorum lacteus gen. nov., sp. nov., a new member of the family Comamonadaceae, isolated from freshwater aquarium.</title>
        <authorList>
            <person name="Chun S.-J."/>
        </authorList>
    </citation>
    <scope>NUCLEOTIDE SEQUENCE [LARGE SCALE GENOMIC DNA]</scope>
    <source>
        <strain evidence="5 6">SJAQ100</strain>
    </source>
</reference>
<dbReference type="PANTHER" id="PTHR13610:SF9">
    <property type="entry name" value="FI06469P"/>
    <property type="match status" value="1"/>
</dbReference>
<proteinExistence type="predicted"/>
<keyword evidence="6" id="KW-1185">Reference proteome</keyword>
<protein>
    <submittedName>
        <fullName evidence="5">Class I SAM-dependent methyltransferase</fullName>
    </submittedName>
</protein>
<keyword evidence="2 5" id="KW-0808">Transferase</keyword>